<dbReference type="EMBL" id="CP069798">
    <property type="protein sequence ID" value="QRQ82833.1"/>
    <property type="molecule type" value="Genomic_DNA"/>
</dbReference>
<evidence type="ECO:0000313" key="1">
    <source>
        <dbReference type="EMBL" id="QRQ82833.1"/>
    </source>
</evidence>
<accession>A0A892ZJM9</accession>
<evidence type="ECO:0000313" key="2">
    <source>
        <dbReference type="Proteomes" id="UP000653156"/>
    </source>
</evidence>
<sequence>MVFFSYMKGVRETTGKRKTRFGQKRVVGIMRAGLVAKSPVGAGLFVVMPPWEGVVSTMKLTVRLGKFTIKLKLDLRVILALLMWLSQ</sequence>
<name>A0A892ZJM9_9NEIS</name>
<keyword evidence="2" id="KW-1185">Reference proteome</keyword>
<dbReference type="RefSeq" id="WP_230340123.1">
    <property type="nucleotide sequence ID" value="NZ_CP069798.1"/>
</dbReference>
<dbReference type="Proteomes" id="UP000653156">
    <property type="component" value="Chromosome"/>
</dbReference>
<protein>
    <submittedName>
        <fullName evidence="1">Uncharacterized protein</fullName>
    </submittedName>
</protein>
<dbReference type="KEGG" id="ptes:JQU52_05475"/>
<reference evidence="1" key="1">
    <citation type="submission" date="2021-02" db="EMBL/GenBank/DDBJ databases">
        <title>Neisseriaceae sp. 26B isolated from the cloaca of a Common Toad-headed Turtle (Mesoclemmys nasuta).</title>
        <authorList>
            <person name="Spergser J."/>
            <person name="Busse H.-J."/>
        </authorList>
    </citation>
    <scope>NUCLEOTIDE SEQUENCE</scope>
    <source>
        <strain evidence="1">26B</strain>
    </source>
</reference>
<proteinExistence type="predicted"/>
<dbReference type="AlphaFoldDB" id="A0A892ZJM9"/>
<organism evidence="1 2">
    <name type="scientific">Paralysiella testudinis</name>
    <dbReference type="NCBI Taxonomy" id="2809020"/>
    <lineage>
        <taxon>Bacteria</taxon>
        <taxon>Pseudomonadati</taxon>
        <taxon>Pseudomonadota</taxon>
        <taxon>Betaproteobacteria</taxon>
        <taxon>Neisseriales</taxon>
        <taxon>Neisseriaceae</taxon>
        <taxon>Paralysiella</taxon>
    </lineage>
</organism>
<gene>
    <name evidence="1" type="ORF">JQU52_05475</name>
</gene>